<feature type="transmembrane region" description="Helical" evidence="1">
    <location>
        <begin position="361"/>
        <end position="382"/>
    </location>
</feature>
<keyword evidence="1" id="KW-0472">Membrane</keyword>
<organism evidence="2 3">
    <name type="scientific">Leptospira mayottensis 200901122</name>
    <dbReference type="NCBI Taxonomy" id="1193010"/>
    <lineage>
        <taxon>Bacteria</taxon>
        <taxon>Pseudomonadati</taxon>
        <taxon>Spirochaetota</taxon>
        <taxon>Spirochaetia</taxon>
        <taxon>Leptospirales</taxon>
        <taxon>Leptospiraceae</taxon>
        <taxon>Leptospira</taxon>
    </lineage>
</organism>
<feature type="transmembrane region" description="Helical" evidence="1">
    <location>
        <begin position="18"/>
        <end position="38"/>
    </location>
</feature>
<dbReference type="GO" id="GO:0005886">
    <property type="term" value="C:plasma membrane"/>
    <property type="evidence" value="ECO:0007669"/>
    <property type="project" value="TreeGrafter"/>
</dbReference>
<comment type="caution">
    <text evidence="2">The sequence shown here is derived from an EMBL/GenBank/DDBJ whole genome shotgun (WGS) entry which is preliminary data.</text>
</comment>
<dbReference type="PANTHER" id="PTHR38442:SF1">
    <property type="entry name" value="INNER MEMBRANE PROTEIN"/>
    <property type="match status" value="1"/>
</dbReference>
<dbReference type="InterPro" id="IPR007383">
    <property type="entry name" value="DUF445"/>
</dbReference>
<evidence type="ECO:0000313" key="3">
    <source>
        <dbReference type="Proteomes" id="UP000001343"/>
    </source>
</evidence>
<dbReference type="EMBL" id="AKWM02000029">
    <property type="protein sequence ID" value="EKS00875.1"/>
    <property type="molecule type" value="Genomic_DNA"/>
</dbReference>
<keyword evidence="1" id="KW-1133">Transmembrane helix</keyword>
<dbReference type="AlphaFoldDB" id="A0AA87SXE8"/>
<protein>
    <submittedName>
        <fullName evidence="2">PF04286 family protein</fullName>
    </submittedName>
</protein>
<reference evidence="2 3" key="1">
    <citation type="journal article" date="2014" name="Int. J. Syst. Evol. Microbiol.">
        <title>Leptospira mayottensis sp. nov., a pathogenic species of the genus Leptospira isolated from humans.</title>
        <authorList>
            <person name="Bourhy P."/>
            <person name="Collet L."/>
            <person name="Brisse S."/>
            <person name="Picardeau M."/>
        </authorList>
    </citation>
    <scope>NUCLEOTIDE SEQUENCE [LARGE SCALE GENOMIC DNA]</scope>
    <source>
        <strain evidence="2 3">200901122</strain>
    </source>
</reference>
<evidence type="ECO:0000256" key="1">
    <source>
        <dbReference type="SAM" id="Phobius"/>
    </source>
</evidence>
<feature type="transmembrane region" description="Helical" evidence="1">
    <location>
        <begin position="44"/>
        <end position="65"/>
    </location>
</feature>
<dbReference type="Proteomes" id="UP000001343">
    <property type="component" value="Unassembled WGS sequence"/>
</dbReference>
<gene>
    <name evidence="2" type="ORF">LEP1GSC125_2156</name>
</gene>
<proteinExistence type="predicted"/>
<keyword evidence="1" id="KW-0812">Transmembrane</keyword>
<sequence length="383" mass="43885">MISFLSDSKKAPFRKRKFFSNSLLIGFSIAIFFVLFFGNSETSVVKVIFSALEGGLIGGLCDWFAVWKTYKAIEEDSSKLASEIGNWVADDLLHHEVIRSRVKMVLEDPSTRDEVHEVLLETFGNEEKTNEVLNRLFSKVEEEIVQYVVHYQFSGTDVEILKELNRQKEIIDTIKLLIGESMIKVADTEEFKSLLKEILGKMNLVAQVVLNLVVDFPKKLKEYGNHVKQGLIIESKDEKTIEKLVNLMAASAETYISSWNELHLDQREKAVRSLMGFLKDQASRFLGTLVQKHLQEIGEIKTLQEYAPLRSIFEFVEKRIDEGVSGYIGKQITSRLQSLDPKDLRKNLEWKTRNVLETIRINGSILGFFLGSVTGLVKFFFWN</sequence>
<evidence type="ECO:0000313" key="2">
    <source>
        <dbReference type="EMBL" id="EKS00875.1"/>
    </source>
</evidence>
<dbReference type="RefSeq" id="WP_002762225.1">
    <property type="nucleotide sequence ID" value="NZ_AKWM02000029.1"/>
</dbReference>
<name>A0AA87SXE8_9LEPT</name>
<dbReference type="Pfam" id="PF04286">
    <property type="entry name" value="DUF445"/>
    <property type="match status" value="1"/>
</dbReference>
<accession>A0AA87SXE8</accession>
<dbReference type="PANTHER" id="PTHR38442">
    <property type="entry name" value="INNER MEMBRANE PROTEIN-RELATED"/>
    <property type="match status" value="1"/>
</dbReference>